<keyword evidence="9" id="KW-1185">Reference proteome</keyword>
<organism evidence="8 9">
    <name type="scientific">Microbacterium caowuchunii</name>
    <dbReference type="NCBI Taxonomy" id="2614638"/>
    <lineage>
        <taxon>Bacteria</taxon>
        <taxon>Bacillati</taxon>
        <taxon>Actinomycetota</taxon>
        <taxon>Actinomycetes</taxon>
        <taxon>Micrococcales</taxon>
        <taxon>Microbacteriaceae</taxon>
        <taxon>Microbacterium</taxon>
    </lineage>
</organism>
<dbReference type="PANTHER" id="PTHR43738">
    <property type="entry name" value="ABC TRANSPORTER, MEMBRANE PROTEIN"/>
    <property type="match status" value="1"/>
</dbReference>
<evidence type="ECO:0000256" key="2">
    <source>
        <dbReference type="ARBA" id="ARBA00022448"/>
    </source>
</evidence>
<keyword evidence="5" id="KW-1133">Transmembrane helix</keyword>
<evidence type="ECO:0000256" key="6">
    <source>
        <dbReference type="ARBA" id="ARBA00023136"/>
    </source>
</evidence>
<evidence type="ECO:0000259" key="7">
    <source>
        <dbReference type="Pfam" id="PF02687"/>
    </source>
</evidence>
<evidence type="ECO:0000256" key="4">
    <source>
        <dbReference type="ARBA" id="ARBA00022692"/>
    </source>
</evidence>
<comment type="subcellular location">
    <subcellularLocation>
        <location evidence="1">Cell membrane</location>
        <topology evidence="1">Multi-pass membrane protein</topology>
    </subcellularLocation>
</comment>
<evidence type="ECO:0000256" key="3">
    <source>
        <dbReference type="ARBA" id="ARBA00022475"/>
    </source>
</evidence>
<keyword evidence="4" id="KW-0812">Transmembrane</keyword>
<keyword evidence="3" id="KW-1003">Cell membrane</keyword>
<evidence type="ECO:0000256" key="5">
    <source>
        <dbReference type="ARBA" id="ARBA00022989"/>
    </source>
</evidence>
<dbReference type="PANTHER" id="PTHR43738:SF1">
    <property type="entry name" value="HEMIN TRANSPORT SYSTEM PERMEASE PROTEIN HRTB-RELATED"/>
    <property type="match status" value="1"/>
</dbReference>
<sequence length="380" mass="39381">MFLAVRELRFARGRFTLMGVVIALISVLVVLLSGLSSGLVNDGVSGLKSVPATAFAFNEGTMTDNAFSRSVVDDEQLAEWQDTAGVTKAEPMGVSIVNGTTDADEQIDLTLFGVETDGFLAPPVSSGTGLGEIDGIIVSEPLRDAGVEIGTVVTLDRVGLELTVIGFTEGQATFGHVDVAYVPLDTWRLLAAGTPPEGAPTAADIDALDFPYSSVVAIQTDDAAELDIEAADLAAGTTTMTKTEAFNASPGYEAETLTLSMIQVFLYAICALVVGAFFTVWTIQRKHDIAVLRAVGASSRYLLRDSLAQAAILLVGFTAIGVAVGVGLGAMMPDAMPFALEAAPIAIASITTIALGLIGAAIAVVRISRIDPLDALGGNR</sequence>
<protein>
    <submittedName>
        <fullName evidence="8">ABC transporter permease</fullName>
    </submittedName>
</protein>
<name>A0A5J6KU40_9MICO</name>
<accession>A0A5J6KU40</accession>
<comment type="caution">
    <text evidence="8">The sequence shown here is derived from an EMBL/GenBank/DDBJ whole genome shotgun (WGS) entry which is preliminary data.</text>
</comment>
<dbReference type="GO" id="GO:0005886">
    <property type="term" value="C:plasma membrane"/>
    <property type="evidence" value="ECO:0007669"/>
    <property type="project" value="UniProtKB-SubCell"/>
</dbReference>
<feature type="domain" description="ABC3 transporter permease C-terminal" evidence="7">
    <location>
        <begin position="262"/>
        <end position="372"/>
    </location>
</feature>
<gene>
    <name evidence="8" type="ORF">F6B40_10195</name>
</gene>
<keyword evidence="6" id="KW-0472">Membrane</keyword>
<evidence type="ECO:0000313" key="8">
    <source>
        <dbReference type="EMBL" id="KAA9132887.1"/>
    </source>
</evidence>
<dbReference type="EMBL" id="VYUY01000014">
    <property type="protein sequence ID" value="KAA9132887.1"/>
    <property type="molecule type" value="Genomic_DNA"/>
</dbReference>
<keyword evidence="2" id="KW-0813">Transport</keyword>
<dbReference type="InterPro" id="IPR051125">
    <property type="entry name" value="ABC-4/HrtB_transporter"/>
</dbReference>
<accession>A0A5N0TFJ7</accession>
<proteinExistence type="predicted"/>
<reference evidence="9" key="1">
    <citation type="submission" date="2019-09" db="EMBL/GenBank/DDBJ databases">
        <title>Mumia zhuanghuii sp. nov. isolated from the intestinal contents of plateau pika (Ochotona curzoniae) in the Qinghai-Tibet plateau of China.</title>
        <authorList>
            <person name="Tian Z."/>
        </authorList>
    </citation>
    <scope>NUCLEOTIDE SEQUENCE [LARGE SCALE GENOMIC DNA]</scope>
    <source>
        <strain evidence="9">L-033</strain>
    </source>
</reference>
<evidence type="ECO:0000256" key="1">
    <source>
        <dbReference type="ARBA" id="ARBA00004651"/>
    </source>
</evidence>
<dbReference type="Pfam" id="PF02687">
    <property type="entry name" value="FtsX"/>
    <property type="match status" value="1"/>
</dbReference>
<dbReference type="InterPro" id="IPR003838">
    <property type="entry name" value="ABC3_permease_C"/>
</dbReference>
<dbReference type="AlphaFoldDB" id="A0A5J6KU40"/>
<evidence type="ECO:0000313" key="9">
    <source>
        <dbReference type="Proteomes" id="UP000326838"/>
    </source>
</evidence>
<dbReference type="Proteomes" id="UP000326838">
    <property type="component" value="Unassembled WGS sequence"/>
</dbReference>